<keyword evidence="4 5" id="KW-0472">Membrane</keyword>
<evidence type="ECO:0000256" key="4">
    <source>
        <dbReference type="ARBA" id="ARBA00023136"/>
    </source>
</evidence>
<dbReference type="HOGENOM" id="CLU_032828_1_2_1"/>
<dbReference type="InParanoid" id="F6WG20"/>
<dbReference type="RefSeq" id="XP_002120287.1">
    <property type="nucleotide sequence ID" value="XM_002120251.4"/>
</dbReference>
<feature type="transmembrane region" description="Helical" evidence="5">
    <location>
        <begin position="134"/>
        <end position="152"/>
    </location>
</feature>
<evidence type="ECO:0000256" key="5">
    <source>
        <dbReference type="SAM" id="Phobius"/>
    </source>
</evidence>
<dbReference type="KEGG" id="cin:100177875"/>
<dbReference type="PANTHER" id="PTHR22911">
    <property type="entry name" value="ACYL-MALONYL CONDENSING ENZYME-RELATED"/>
    <property type="match status" value="1"/>
</dbReference>
<dbReference type="Pfam" id="PF00892">
    <property type="entry name" value="EamA"/>
    <property type="match status" value="2"/>
</dbReference>
<reference evidence="7" key="2">
    <citation type="submission" date="2025-08" db="UniProtKB">
        <authorList>
            <consortium name="Ensembl"/>
        </authorList>
    </citation>
    <scope>IDENTIFICATION</scope>
</reference>
<evidence type="ECO:0000256" key="2">
    <source>
        <dbReference type="ARBA" id="ARBA00022692"/>
    </source>
</evidence>
<dbReference type="OMA" id="QELECRH"/>
<dbReference type="Gene3D" id="1.10.3730.20">
    <property type="match status" value="1"/>
</dbReference>
<evidence type="ECO:0000313" key="8">
    <source>
        <dbReference type="Proteomes" id="UP000008144"/>
    </source>
</evidence>
<reference evidence="7" key="3">
    <citation type="submission" date="2025-09" db="UniProtKB">
        <authorList>
            <consortium name="Ensembl"/>
        </authorList>
    </citation>
    <scope>IDENTIFICATION</scope>
</reference>
<accession>F6WG20</accession>
<dbReference type="GeneTree" id="ENSGT00940000153249"/>
<dbReference type="GO" id="GO:0016020">
    <property type="term" value="C:membrane"/>
    <property type="evidence" value="ECO:0000318"/>
    <property type="project" value="GO_Central"/>
</dbReference>
<proteinExistence type="predicted"/>
<evidence type="ECO:0000256" key="1">
    <source>
        <dbReference type="ARBA" id="ARBA00004141"/>
    </source>
</evidence>
<dbReference type="Ensembl" id="ENSCINT00000000302.3">
    <property type="protein sequence ID" value="ENSCINP00000000302.3"/>
    <property type="gene ID" value="ENSCING00000000177.3"/>
</dbReference>
<dbReference type="InterPro" id="IPR037185">
    <property type="entry name" value="EmrE-like"/>
</dbReference>
<dbReference type="GeneID" id="100177875"/>
<dbReference type="OrthoDB" id="306876at2759"/>
<feature type="transmembrane region" description="Helical" evidence="5">
    <location>
        <begin position="224"/>
        <end position="242"/>
    </location>
</feature>
<feature type="transmembrane region" description="Helical" evidence="5">
    <location>
        <begin position="37"/>
        <end position="59"/>
    </location>
</feature>
<feature type="domain" description="EamA" evidence="6">
    <location>
        <begin position="40"/>
        <end position="174"/>
    </location>
</feature>
<dbReference type="InterPro" id="IPR000620">
    <property type="entry name" value="EamA_dom"/>
</dbReference>
<reference evidence="8" key="1">
    <citation type="journal article" date="2002" name="Science">
        <title>The draft genome of Ciona intestinalis: insights into chordate and vertebrate origins.</title>
        <authorList>
            <person name="Dehal P."/>
            <person name="Satou Y."/>
            <person name="Campbell R.K."/>
            <person name="Chapman J."/>
            <person name="Degnan B."/>
            <person name="De Tomaso A."/>
            <person name="Davidson B."/>
            <person name="Di Gregorio A."/>
            <person name="Gelpke M."/>
            <person name="Goodstein D.M."/>
            <person name="Harafuji N."/>
            <person name="Hastings K.E."/>
            <person name="Ho I."/>
            <person name="Hotta K."/>
            <person name="Huang W."/>
            <person name="Kawashima T."/>
            <person name="Lemaire P."/>
            <person name="Martinez D."/>
            <person name="Meinertzhagen I.A."/>
            <person name="Necula S."/>
            <person name="Nonaka M."/>
            <person name="Putnam N."/>
            <person name="Rash S."/>
            <person name="Saiga H."/>
            <person name="Satake M."/>
            <person name="Terry A."/>
            <person name="Yamada L."/>
            <person name="Wang H.G."/>
            <person name="Awazu S."/>
            <person name="Azumi K."/>
            <person name="Boore J."/>
            <person name="Branno M."/>
            <person name="Chin-Bow S."/>
            <person name="DeSantis R."/>
            <person name="Doyle S."/>
            <person name="Francino P."/>
            <person name="Keys D.N."/>
            <person name="Haga S."/>
            <person name="Hayashi H."/>
            <person name="Hino K."/>
            <person name="Imai K.S."/>
            <person name="Inaba K."/>
            <person name="Kano S."/>
            <person name="Kobayashi K."/>
            <person name="Kobayashi M."/>
            <person name="Lee B.I."/>
            <person name="Makabe K.W."/>
            <person name="Manohar C."/>
            <person name="Matassi G."/>
            <person name="Medina M."/>
            <person name="Mochizuki Y."/>
            <person name="Mount S."/>
            <person name="Morishita T."/>
            <person name="Miura S."/>
            <person name="Nakayama A."/>
            <person name="Nishizaka S."/>
            <person name="Nomoto H."/>
            <person name="Ohta F."/>
            <person name="Oishi K."/>
            <person name="Rigoutsos I."/>
            <person name="Sano M."/>
            <person name="Sasaki A."/>
            <person name="Sasakura Y."/>
            <person name="Shoguchi E."/>
            <person name="Shin-i T."/>
            <person name="Spagnuolo A."/>
            <person name="Stainier D."/>
            <person name="Suzuki M.M."/>
            <person name="Tassy O."/>
            <person name="Takatori N."/>
            <person name="Tokuoka M."/>
            <person name="Yagi K."/>
            <person name="Yoshizaki F."/>
            <person name="Wada S."/>
            <person name="Zhang C."/>
            <person name="Hyatt P.D."/>
            <person name="Larimer F."/>
            <person name="Detter C."/>
            <person name="Doggett N."/>
            <person name="Glavina T."/>
            <person name="Hawkins T."/>
            <person name="Richardson P."/>
            <person name="Lucas S."/>
            <person name="Kohara Y."/>
            <person name="Levine M."/>
            <person name="Satoh N."/>
            <person name="Rokhsar D.S."/>
        </authorList>
    </citation>
    <scope>NUCLEOTIDE SEQUENCE [LARGE SCALE GENOMIC DNA]</scope>
</reference>
<feature type="transmembrane region" description="Helical" evidence="5">
    <location>
        <begin position="254"/>
        <end position="275"/>
    </location>
</feature>
<feature type="transmembrane region" description="Helical" evidence="5">
    <location>
        <begin position="71"/>
        <end position="91"/>
    </location>
</feature>
<feature type="domain" description="EamA" evidence="6">
    <location>
        <begin position="193"/>
        <end position="324"/>
    </location>
</feature>
<feature type="transmembrane region" description="Helical" evidence="5">
    <location>
        <begin position="282"/>
        <end position="302"/>
    </location>
</feature>
<keyword evidence="8" id="KW-1185">Reference proteome</keyword>
<evidence type="ECO:0000256" key="3">
    <source>
        <dbReference type="ARBA" id="ARBA00022989"/>
    </source>
</evidence>
<dbReference type="Proteomes" id="UP000008144">
    <property type="component" value="Unassembled WGS sequence"/>
</dbReference>
<keyword evidence="3 5" id="KW-1133">Transmembrane helix</keyword>
<evidence type="ECO:0000259" key="6">
    <source>
        <dbReference type="Pfam" id="PF00892"/>
    </source>
</evidence>
<dbReference type="PANTHER" id="PTHR22911:SF6">
    <property type="entry name" value="SOLUTE CARRIER FAMILY 35 MEMBER G1"/>
    <property type="match status" value="1"/>
</dbReference>
<feature type="transmembrane region" description="Helical" evidence="5">
    <location>
        <begin position="192"/>
        <end position="212"/>
    </location>
</feature>
<keyword evidence="2 5" id="KW-0812">Transmembrane</keyword>
<dbReference type="SUPFAM" id="SSF103481">
    <property type="entry name" value="Multidrug resistance efflux transporter EmrE"/>
    <property type="match status" value="2"/>
</dbReference>
<name>F6WG20_CIOIN</name>
<accession>A0A1W2W4V5</accession>
<organism evidence="7 8">
    <name type="scientific">Ciona intestinalis</name>
    <name type="common">Transparent sea squirt</name>
    <name type="synonym">Ascidia intestinalis</name>
    <dbReference type="NCBI Taxonomy" id="7719"/>
    <lineage>
        <taxon>Eukaryota</taxon>
        <taxon>Metazoa</taxon>
        <taxon>Chordata</taxon>
        <taxon>Tunicata</taxon>
        <taxon>Ascidiacea</taxon>
        <taxon>Phlebobranchia</taxon>
        <taxon>Cionidae</taxon>
        <taxon>Ciona</taxon>
    </lineage>
</organism>
<sequence>MESTKRNEDISLAESCSDSDVINHNEKHKSAKPKPPFMGFGMLCCILTSVLFAVNALMVKMVKSIGPIEVLGARCWVQFFMLLPFITYNWMHNKVDFLGPRNTFKLLCLRSLTGSTAAMFLYQSLQRLPLGDAVTISFLSLVFTMLFAAVFLNERPTVLDIIFSIVIIAGVVLVAQPPFLFDSSVTYDTERLYGTIFGILCSAMAGVTFVIVRKLGIATHATLNVFYYSFAGSITSLIFTTTIETFKFPCSSEIQYIIFAGIAGCGAQIFMALALQYERAGTFSMLKSFQIILSFAFQVIILQDIPSSLSLGGAALVFASIFGIAVRKIYNEYFKGPKLGCKK</sequence>
<gene>
    <name evidence="7" type="primary">LOC100177875</name>
</gene>
<comment type="subcellular location">
    <subcellularLocation>
        <location evidence="1">Membrane</location>
        <topology evidence="1">Multi-pass membrane protein</topology>
    </subcellularLocation>
</comment>
<feature type="transmembrane region" description="Helical" evidence="5">
    <location>
        <begin position="308"/>
        <end position="326"/>
    </location>
</feature>
<protein>
    <submittedName>
        <fullName evidence="7">Solute carrier family 35 member G1</fullName>
    </submittedName>
</protein>
<dbReference type="AlphaFoldDB" id="F6WG20"/>
<dbReference type="FunCoup" id="F6WG20">
    <property type="interactions" value="1"/>
</dbReference>
<feature type="transmembrane region" description="Helical" evidence="5">
    <location>
        <begin position="159"/>
        <end position="180"/>
    </location>
</feature>
<evidence type="ECO:0000313" key="7">
    <source>
        <dbReference type="Ensembl" id="ENSCINP00000000302.3"/>
    </source>
</evidence>